<sequence length="83" mass="9145">LLLLTLWLPLSNFASKASRDDDVTQSPTACMNCSKCELIPPTAPNILPPPNPYTLVPYGEGQQMLLPLLVPLIMLFSSFIILF</sequence>
<accession>A0A151S4R7</accession>
<name>A0A151S4R7_CAJCA</name>
<feature type="chain" id="PRO_5007588305" evidence="2">
    <location>
        <begin position="18"/>
        <end position="83"/>
    </location>
</feature>
<evidence type="ECO:0000256" key="1">
    <source>
        <dbReference type="SAM" id="Phobius"/>
    </source>
</evidence>
<keyword evidence="1" id="KW-1133">Transmembrane helix</keyword>
<keyword evidence="1" id="KW-0812">Transmembrane</keyword>
<keyword evidence="1" id="KW-0472">Membrane</keyword>
<dbReference type="Proteomes" id="UP000075243">
    <property type="component" value="Unassembled WGS sequence"/>
</dbReference>
<dbReference type="EMBL" id="KQ483469">
    <property type="protein sequence ID" value="KYP49796.1"/>
    <property type="molecule type" value="Genomic_DNA"/>
</dbReference>
<keyword evidence="2" id="KW-0732">Signal</keyword>
<protein>
    <submittedName>
        <fullName evidence="3">Uncharacterized protein</fullName>
    </submittedName>
</protein>
<organism evidence="3 4">
    <name type="scientific">Cajanus cajan</name>
    <name type="common">Pigeon pea</name>
    <name type="synonym">Cajanus indicus</name>
    <dbReference type="NCBI Taxonomy" id="3821"/>
    <lineage>
        <taxon>Eukaryota</taxon>
        <taxon>Viridiplantae</taxon>
        <taxon>Streptophyta</taxon>
        <taxon>Embryophyta</taxon>
        <taxon>Tracheophyta</taxon>
        <taxon>Spermatophyta</taxon>
        <taxon>Magnoliopsida</taxon>
        <taxon>eudicotyledons</taxon>
        <taxon>Gunneridae</taxon>
        <taxon>Pentapetalae</taxon>
        <taxon>rosids</taxon>
        <taxon>fabids</taxon>
        <taxon>Fabales</taxon>
        <taxon>Fabaceae</taxon>
        <taxon>Papilionoideae</taxon>
        <taxon>50 kb inversion clade</taxon>
        <taxon>NPAAA clade</taxon>
        <taxon>indigoferoid/millettioid clade</taxon>
        <taxon>Phaseoleae</taxon>
        <taxon>Cajanus</taxon>
    </lineage>
</organism>
<keyword evidence="4" id="KW-1185">Reference proteome</keyword>
<evidence type="ECO:0000313" key="3">
    <source>
        <dbReference type="EMBL" id="KYP49796.1"/>
    </source>
</evidence>
<evidence type="ECO:0000313" key="4">
    <source>
        <dbReference type="Proteomes" id="UP000075243"/>
    </source>
</evidence>
<reference evidence="3" key="1">
    <citation type="journal article" date="2012" name="Nat. Biotechnol.">
        <title>Draft genome sequence of pigeonpea (Cajanus cajan), an orphan legume crop of resource-poor farmers.</title>
        <authorList>
            <person name="Varshney R.K."/>
            <person name="Chen W."/>
            <person name="Li Y."/>
            <person name="Bharti A.K."/>
            <person name="Saxena R.K."/>
            <person name="Schlueter J.A."/>
            <person name="Donoghue M.T."/>
            <person name="Azam S."/>
            <person name="Fan G."/>
            <person name="Whaley A.M."/>
            <person name="Farmer A.D."/>
            <person name="Sheridan J."/>
            <person name="Iwata A."/>
            <person name="Tuteja R."/>
            <person name="Penmetsa R.V."/>
            <person name="Wu W."/>
            <person name="Upadhyaya H.D."/>
            <person name="Yang S.P."/>
            <person name="Shah T."/>
            <person name="Saxena K.B."/>
            <person name="Michael T."/>
            <person name="McCombie W.R."/>
            <person name="Yang B."/>
            <person name="Zhang G."/>
            <person name="Yang H."/>
            <person name="Wang J."/>
            <person name="Spillane C."/>
            <person name="Cook D.R."/>
            <person name="May G.D."/>
            <person name="Xu X."/>
            <person name="Jackson S.A."/>
        </authorList>
    </citation>
    <scope>NUCLEOTIDE SEQUENCE [LARGE SCALE GENOMIC DNA]</scope>
</reference>
<feature type="transmembrane region" description="Helical" evidence="1">
    <location>
        <begin position="64"/>
        <end position="82"/>
    </location>
</feature>
<feature type="non-terminal residue" evidence="3">
    <location>
        <position position="1"/>
    </location>
</feature>
<dbReference type="AlphaFoldDB" id="A0A151S4R7"/>
<proteinExistence type="predicted"/>
<gene>
    <name evidence="3" type="ORF">KK1_028481</name>
</gene>
<evidence type="ECO:0000256" key="2">
    <source>
        <dbReference type="SAM" id="SignalP"/>
    </source>
</evidence>
<feature type="signal peptide" evidence="2">
    <location>
        <begin position="1"/>
        <end position="17"/>
    </location>
</feature>